<accession>A0A1H2HR51</accession>
<organism evidence="2 3">
    <name type="scientific">Pseudomonas pohangensis</name>
    <dbReference type="NCBI Taxonomy" id="364197"/>
    <lineage>
        <taxon>Bacteria</taxon>
        <taxon>Pseudomonadati</taxon>
        <taxon>Pseudomonadota</taxon>
        <taxon>Gammaproteobacteria</taxon>
        <taxon>Pseudomonadales</taxon>
        <taxon>Pseudomonadaceae</taxon>
        <taxon>Pseudomonas</taxon>
    </lineage>
</organism>
<feature type="transmembrane region" description="Helical" evidence="1">
    <location>
        <begin position="131"/>
        <end position="150"/>
    </location>
</feature>
<keyword evidence="1" id="KW-0472">Membrane</keyword>
<feature type="transmembrane region" description="Helical" evidence="1">
    <location>
        <begin position="12"/>
        <end position="29"/>
    </location>
</feature>
<gene>
    <name evidence="2" type="ORF">SAMN05216296_3207</name>
</gene>
<feature type="transmembrane region" description="Helical" evidence="1">
    <location>
        <begin position="390"/>
        <end position="407"/>
    </location>
</feature>
<keyword evidence="1" id="KW-0812">Transmembrane</keyword>
<sequence>MPVALYMKSRSYLLCVVALFVCAFVAVPLRQLHGLALMPGDIADARLNNYFLENIYQFFFGESESLWQLGFFSPFPYVLGFSDNLFGSAPVYLLARLFVAEPDTAFQLWFLFGYVANFAAAYYALRLLGGSPLASSVGALIFAFALPTTAHAGHAQLHYRFGVPLAMAFFTLFLEQKKYRLLVISGAWLVWQFYAGIYMGFFTLLLLAATVCMHFVFSRCSLKQPFVQPIRELNAQWQIQVRQDKWRILLYLTGQLIALVVLFYPYIQVSRLYGAVRSWGEIASMLPRPQSYFLADLSDFWSWPTAGLFADIPMRHEHQMFMGAMPMLLAAMGFLVGARSSNAHTFMVIAGVLFGLIALTLNVGGFSFWYVLHQLPLASAIRVMTRLDQVLLFPVAYMVVLAIDYLRDKWRWGGRLVMLVILPLVFLECAATSMYVSHKSEWRDRLSLIEATVPQEVNPDAILFFAQRQGPYFADELDAMWVSLRHGAKTLNGYSGFVPPGYTLEYGKDCAELPRRLALFMSFVEKSDDENAYLDFMSKVVPIGFEGCDPAWVTQIPGSFSLLGRRYTQEEIRKLDYRFGSIARVEGQTIVYLSIHNTGDLTIAAGSRVNTPMRISWRFLDSTGLPASGWDTRMDLPFDIPAKGELAVRLPIDSAMEIKGGSLQVSLVQEGVFWAHDIGVQPLTIPWQ</sequence>
<feature type="transmembrane region" description="Helical" evidence="1">
    <location>
        <begin position="75"/>
        <end position="94"/>
    </location>
</feature>
<dbReference type="EMBL" id="LT629785">
    <property type="protein sequence ID" value="SDU34383.1"/>
    <property type="molecule type" value="Genomic_DNA"/>
</dbReference>
<feature type="transmembrane region" description="Helical" evidence="1">
    <location>
        <begin position="106"/>
        <end position="125"/>
    </location>
</feature>
<evidence type="ECO:0000256" key="1">
    <source>
        <dbReference type="SAM" id="Phobius"/>
    </source>
</evidence>
<protein>
    <submittedName>
        <fullName evidence="2">Uncharacterized protein</fullName>
    </submittedName>
</protein>
<feature type="transmembrane region" description="Helical" evidence="1">
    <location>
        <begin position="194"/>
        <end position="217"/>
    </location>
</feature>
<keyword evidence="1" id="KW-1133">Transmembrane helix</keyword>
<keyword evidence="3" id="KW-1185">Reference proteome</keyword>
<feature type="transmembrane region" description="Helical" evidence="1">
    <location>
        <begin position="320"/>
        <end position="338"/>
    </location>
</feature>
<dbReference type="AlphaFoldDB" id="A0A1H2HR51"/>
<feature type="transmembrane region" description="Helical" evidence="1">
    <location>
        <begin position="416"/>
        <end position="436"/>
    </location>
</feature>
<feature type="transmembrane region" description="Helical" evidence="1">
    <location>
        <begin position="157"/>
        <end position="174"/>
    </location>
</feature>
<reference evidence="3" key="1">
    <citation type="submission" date="2016-10" db="EMBL/GenBank/DDBJ databases">
        <authorList>
            <person name="Varghese N."/>
            <person name="Submissions S."/>
        </authorList>
    </citation>
    <scope>NUCLEOTIDE SEQUENCE [LARGE SCALE GENOMIC DNA]</scope>
    <source>
        <strain evidence="3">DSM 17875</strain>
    </source>
</reference>
<feature type="transmembrane region" description="Helical" evidence="1">
    <location>
        <begin position="248"/>
        <end position="267"/>
    </location>
</feature>
<feature type="transmembrane region" description="Helical" evidence="1">
    <location>
        <begin position="345"/>
        <end position="370"/>
    </location>
</feature>
<dbReference type="Proteomes" id="UP000243232">
    <property type="component" value="Chromosome I"/>
</dbReference>
<dbReference type="STRING" id="364197.SAMN05216296_3207"/>
<proteinExistence type="predicted"/>
<name>A0A1H2HR51_9PSED</name>
<evidence type="ECO:0000313" key="3">
    <source>
        <dbReference type="Proteomes" id="UP000243232"/>
    </source>
</evidence>
<evidence type="ECO:0000313" key="2">
    <source>
        <dbReference type="EMBL" id="SDU34383.1"/>
    </source>
</evidence>